<evidence type="ECO:0000313" key="2">
    <source>
        <dbReference type="Proteomes" id="UP000199029"/>
    </source>
</evidence>
<keyword evidence="2" id="KW-1185">Reference proteome</keyword>
<sequence length="131" mass="13795">MAFTDAQLAGAMKGFLVTSELMTQQQQDILLENSTESNVGETLSAQQLTNFGAYWQALGAWMAGQGGNIATTTGTNAPGRQGGNPAGLQLIPLYNDTFNDVNAHLNQSGWKPGKAVANQLRFVSVLGNPPA</sequence>
<dbReference type="RefSeq" id="WP_092678481.1">
    <property type="nucleotide sequence ID" value="NZ_FOXS01000008.1"/>
</dbReference>
<dbReference type="STRING" id="1227077.SAMN04515668_4482"/>
<gene>
    <name evidence="1" type="ORF">SAMN04515668_4482</name>
</gene>
<dbReference type="AlphaFoldDB" id="A0A1I6BFG0"/>
<name>A0A1I6BFG0_HYMAR</name>
<organism evidence="1 2">
    <name type="scientific">Hymenobacter arizonensis</name>
    <name type="common">Siccationidurans arizonensis</name>
    <dbReference type="NCBI Taxonomy" id="1227077"/>
    <lineage>
        <taxon>Bacteria</taxon>
        <taxon>Pseudomonadati</taxon>
        <taxon>Bacteroidota</taxon>
        <taxon>Cytophagia</taxon>
        <taxon>Cytophagales</taxon>
        <taxon>Hymenobacteraceae</taxon>
        <taxon>Hymenobacter</taxon>
    </lineage>
</organism>
<dbReference type="OrthoDB" id="1495804at2"/>
<dbReference type="Proteomes" id="UP000199029">
    <property type="component" value="Unassembled WGS sequence"/>
</dbReference>
<proteinExistence type="predicted"/>
<evidence type="ECO:0000313" key="1">
    <source>
        <dbReference type="EMBL" id="SFQ79688.1"/>
    </source>
</evidence>
<dbReference type="EMBL" id="FOXS01000008">
    <property type="protein sequence ID" value="SFQ79688.1"/>
    <property type="molecule type" value="Genomic_DNA"/>
</dbReference>
<reference evidence="2" key="1">
    <citation type="submission" date="2016-10" db="EMBL/GenBank/DDBJ databases">
        <authorList>
            <person name="Varghese N."/>
            <person name="Submissions S."/>
        </authorList>
    </citation>
    <scope>NUCLEOTIDE SEQUENCE [LARGE SCALE GENOMIC DNA]</scope>
    <source>
        <strain evidence="2">OR362-8,ATCC BAA-1266,JCM 13504</strain>
    </source>
</reference>
<protein>
    <submittedName>
        <fullName evidence="1">Uncharacterized protein</fullName>
    </submittedName>
</protein>
<accession>A0A1I6BFG0</accession>